<dbReference type="GO" id="GO:0003676">
    <property type="term" value="F:nucleic acid binding"/>
    <property type="evidence" value="ECO:0007669"/>
    <property type="project" value="InterPro"/>
</dbReference>
<evidence type="ECO:0008006" key="3">
    <source>
        <dbReference type="Google" id="ProtNLM"/>
    </source>
</evidence>
<evidence type="ECO:0000313" key="1">
    <source>
        <dbReference type="EMBL" id="KAG5659529.1"/>
    </source>
</evidence>
<reference evidence="1" key="1">
    <citation type="submission" date="2021-04" db="EMBL/GenBank/DDBJ databases">
        <title>Draft genome of Fusarium avenaceum strain F156N33, isolated from an atmospheric sample in Virginia.</title>
        <authorList>
            <person name="Yang S."/>
            <person name="Vinatzer B.A."/>
            <person name="Coleman J."/>
        </authorList>
    </citation>
    <scope>NUCLEOTIDE SEQUENCE</scope>
    <source>
        <strain evidence="1">F156N33</strain>
    </source>
</reference>
<dbReference type="PANTHER" id="PTHR43040">
    <property type="entry name" value="RIBONUCLEASE D"/>
    <property type="match status" value="1"/>
</dbReference>
<dbReference type="InterPro" id="IPR036397">
    <property type="entry name" value="RNaseH_sf"/>
</dbReference>
<comment type="caution">
    <text evidence="1">The sequence shown here is derived from an EMBL/GenBank/DDBJ whole genome shotgun (WGS) entry which is preliminary data.</text>
</comment>
<dbReference type="InterPro" id="IPR012337">
    <property type="entry name" value="RNaseH-like_sf"/>
</dbReference>
<protein>
    <recommendedName>
        <fullName evidence="3">3'-5' exonuclease domain-containing protein</fullName>
    </recommendedName>
</protein>
<dbReference type="PANTHER" id="PTHR43040:SF1">
    <property type="entry name" value="RIBONUCLEASE D"/>
    <property type="match status" value="1"/>
</dbReference>
<dbReference type="Proteomes" id="UP000782241">
    <property type="component" value="Unassembled WGS sequence"/>
</dbReference>
<accession>A0A9P7GZ92</accession>
<organism evidence="1 2">
    <name type="scientific">Fusarium avenaceum</name>
    <dbReference type="NCBI Taxonomy" id="40199"/>
    <lineage>
        <taxon>Eukaryota</taxon>
        <taxon>Fungi</taxon>
        <taxon>Dikarya</taxon>
        <taxon>Ascomycota</taxon>
        <taxon>Pezizomycotina</taxon>
        <taxon>Sordariomycetes</taxon>
        <taxon>Hypocreomycetidae</taxon>
        <taxon>Hypocreales</taxon>
        <taxon>Nectriaceae</taxon>
        <taxon>Fusarium</taxon>
        <taxon>Fusarium tricinctum species complex</taxon>
    </lineage>
</organism>
<dbReference type="EMBL" id="JAGPUO010000011">
    <property type="protein sequence ID" value="KAG5659529.1"/>
    <property type="molecule type" value="Genomic_DNA"/>
</dbReference>
<proteinExistence type="predicted"/>
<keyword evidence="2" id="KW-1185">Reference proteome</keyword>
<dbReference type="Gene3D" id="3.30.420.10">
    <property type="entry name" value="Ribonuclease H-like superfamily/Ribonuclease H"/>
    <property type="match status" value="1"/>
</dbReference>
<evidence type="ECO:0000313" key="2">
    <source>
        <dbReference type="Proteomes" id="UP000782241"/>
    </source>
</evidence>
<sequence length="283" mass="32005">MDKISSPKPNDDIVERNEPSTIFIKSPHRLKELLQDLDKLPTKPPSIYIDGTGLGQDELIDLQLWVPTTKNLYNISLRHLGATALSSVDGNLPSLRTILESDVVPKVGFDIRGLSRLLYSQYNVSLGGMYDLQLMELASRDDGESKKFLAGFAKFINDDVPSTNTAKVRWLTPGDITNMHMLNSAGHVSRRTMRRVELIATLWAIYRRKLDAPSQAFWLASVRTECRERVSESKGTIFRPFQQHLGPAEWWNAKLRQAAIDEWLENGPDDVFLGDVELNDDVK</sequence>
<dbReference type="AlphaFoldDB" id="A0A9P7GZ92"/>
<gene>
    <name evidence="1" type="ORF">KAF25_002088</name>
</gene>
<name>A0A9P7GZ92_9HYPO</name>
<dbReference type="SUPFAM" id="SSF53098">
    <property type="entry name" value="Ribonuclease H-like"/>
    <property type="match status" value="1"/>
</dbReference>